<evidence type="ECO:0000313" key="4">
    <source>
        <dbReference type="Proteomes" id="UP001160148"/>
    </source>
</evidence>
<reference evidence="3 4" key="1">
    <citation type="submission" date="2023-01" db="EMBL/GenBank/DDBJ databases">
        <authorList>
            <person name="Whitehead M."/>
        </authorList>
    </citation>
    <scope>NUCLEOTIDE SEQUENCE [LARGE SCALE GENOMIC DNA]</scope>
</reference>
<dbReference type="PANTHER" id="PTHR37984:SF5">
    <property type="entry name" value="PROTEIN NYNRIN-LIKE"/>
    <property type="match status" value="1"/>
</dbReference>
<comment type="caution">
    <text evidence="3">The sequence shown here is derived from an EMBL/GenBank/DDBJ whole genome shotgun (WGS) entry which is preliminary data.</text>
</comment>
<dbReference type="InterPro" id="IPR012337">
    <property type="entry name" value="RNaseH-like_sf"/>
</dbReference>
<organism evidence="3 4">
    <name type="scientific">Macrosiphum euphorbiae</name>
    <name type="common">potato aphid</name>
    <dbReference type="NCBI Taxonomy" id="13131"/>
    <lineage>
        <taxon>Eukaryota</taxon>
        <taxon>Metazoa</taxon>
        <taxon>Ecdysozoa</taxon>
        <taxon>Arthropoda</taxon>
        <taxon>Hexapoda</taxon>
        <taxon>Insecta</taxon>
        <taxon>Pterygota</taxon>
        <taxon>Neoptera</taxon>
        <taxon>Paraneoptera</taxon>
        <taxon>Hemiptera</taxon>
        <taxon>Sternorrhyncha</taxon>
        <taxon>Aphidomorpha</taxon>
        <taxon>Aphidoidea</taxon>
        <taxon>Aphididae</taxon>
        <taxon>Macrosiphini</taxon>
        <taxon>Macrosiphum</taxon>
    </lineage>
</organism>
<protein>
    <recommendedName>
        <fullName evidence="1">RNA-directed DNA polymerase</fullName>
        <ecNumber evidence="1">2.7.7.49</ecNumber>
    </recommendedName>
</protein>
<dbReference type="Pfam" id="PF00665">
    <property type="entry name" value="rve"/>
    <property type="match status" value="1"/>
</dbReference>
<dbReference type="GO" id="GO:0015074">
    <property type="term" value="P:DNA integration"/>
    <property type="evidence" value="ECO:0007669"/>
    <property type="project" value="InterPro"/>
</dbReference>
<dbReference type="PROSITE" id="PS50994">
    <property type="entry name" value="INTEGRASE"/>
    <property type="match status" value="1"/>
</dbReference>
<dbReference type="Pfam" id="PF17921">
    <property type="entry name" value="Integrase_H2C2"/>
    <property type="match status" value="1"/>
</dbReference>
<dbReference type="InterPro" id="IPR041588">
    <property type="entry name" value="Integrase_H2C2"/>
</dbReference>
<evidence type="ECO:0000256" key="1">
    <source>
        <dbReference type="ARBA" id="ARBA00012493"/>
    </source>
</evidence>
<name>A0AAV0X0S2_9HEMI</name>
<dbReference type="Gene3D" id="1.10.340.70">
    <property type="match status" value="1"/>
</dbReference>
<dbReference type="Gene3D" id="3.30.420.10">
    <property type="entry name" value="Ribonuclease H-like superfamily/Ribonuclease H"/>
    <property type="match status" value="1"/>
</dbReference>
<proteinExistence type="predicted"/>
<gene>
    <name evidence="3" type="ORF">MEUPH1_LOCUS16922</name>
</gene>
<dbReference type="Proteomes" id="UP001160148">
    <property type="component" value="Unassembled WGS sequence"/>
</dbReference>
<dbReference type="GO" id="GO:0003676">
    <property type="term" value="F:nucleic acid binding"/>
    <property type="evidence" value="ECO:0007669"/>
    <property type="project" value="InterPro"/>
</dbReference>
<evidence type="ECO:0000259" key="2">
    <source>
        <dbReference type="PROSITE" id="PS50994"/>
    </source>
</evidence>
<keyword evidence="4" id="KW-1185">Reference proteome</keyword>
<evidence type="ECO:0000313" key="3">
    <source>
        <dbReference type="EMBL" id="CAI6361777.1"/>
    </source>
</evidence>
<dbReference type="SUPFAM" id="SSF53098">
    <property type="entry name" value="Ribonuclease H-like"/>
    <property type="match status" value="1"/>
</dbReference>
<sequence length="379" mass="44246">MMSKENEYIKIKENIVFVKDKTENNWRVVIPEKIVHMLTSETHEIMGHAGRYKTYYALKGMCIFKNMHKITAAVIKNCDSCQRSKPINYQASGPTISQKPKTPFETVSIDLMGPLPMGRGGTQYILAILDTFSKYIRLYALKKASAKAILNRIEVDYIPRTGKPQSILTDNGTQFTGKLWQKKRNDMNIKIKHSTKYHPQSNPVERYNREIGRLLRTYCHNQHTKWPNCLEKIEEWMNKVRSEVTEMTPWEIIKGETPKQPLEDMINFPRPKQSKKEDIIQLVASRIEEKARKRESKKKNQSNIIYEKGQSVLVRDHHLSNTDNKEIKKLFHMYNGPFIITKVISKNTLAVKNIHSGREELINVSEVRPYYVMDKHNNL</sequence>
<accession>A0AAV0X0S2</accession>
<dbReference type="InterPro" id="IPR001584">
    <property type="entry name" value="Integrase_cat-core"/>
</dbReference>
<dbReference type="PANTHER" id="PTHR37984">
    <property type="entry name" value="PROTEIN CBG26694"/>
    <property type="match status" value="1"/>
</dbReference>
<feature type="domain" description="Integrase catalytic" evidence="2">
    <location>
        <begin position="99"/>
        <end position="257"/>
    </location>
</feature>
<dbReference type="InterPro" id="IPR050951">
    <property type="entry name" value="Retrovirus_Pol_polyprotein"/>
</dbReference>
<dbReference type="EC" id="2.7.7.49" evidence="1"/>
<dbReference type="AlphaFoldDB" id="A0AAV0X0S2"/>
<dbReference type="GO" id="GO:0003964">
    <property type="term" value="F:RNA-directed DNA polymerase activity"/>
    <property type="evidence" value="ECO:0007669"/>
    <property type="project" value="UniProtKB-EC"/>
</dbReference>
<dbReference type="EMBL" id="CARXXK010000003">
    <property type="protein sequence ID" value="CAI6361777.1"/>
    <property type="molecule type" value="Genomic_DNA"/>
</dbReference>
<dbReference type="InterPro" id="IPR036397">
    <property type="entry name" value="RNaseH_sf"/>
</dbReference>